<name>A0A256FY75_9HYPH</name>
<evidence type="ECO:0000313" key="1">
    <source>
        <dbReference type="EMBL" id="OYR19797.1"/>
    </source>
</evidence>
<protein>
    <submittedName>
        <fullName evidence="1">Uncharacterized protein</fullName>
    </submittedName>
</protein>
<sequence length="49" mass="5378">MVINKKPALCRFETWRACFSSQKSATLANLLALMRLVDEASAHNAVALS</sequence>
<dbReference type="EMBL" id="NNRJ01000015">
    <property type="protein sequence ID" value="OYR19797.1"/>
    <property type="molecule type" value="Genomic_DNA"/>
</dbReference>
<organism evidence="1 2">
    <name type="scientific">Brucella thiophenivorans</name>
    <dbReference type="NCBI Taxonomy" id="571255"/>
    <lineage>
        <taxon>Bacteria</taxon>
        <taxon>Pseudomonadati</taxon>
        <taxon>Pseudomonadota</taxon>
        <taxon>Alphaproteobacteria</taxon>
        <taxon>Hyphomicrobiales</taxon>
        <taxon>Brucellaceae</taxon>
        <taxon>Brucella/Ochrobactrum group</taxon>
        <taxon>Brucella</taxon>
    </lineage>
</organism>
<reference evidence="1 2" key="1">
    <citation type="submission" date="2017-07" db="EMBL/GenBank/DDBJ databases">
        <title>Phylogenetic study on the rhizospheric bacterium Ochrobactrum sp. A44.</title>
        <authorList>
            <person name="Krzyzanowska D.M."/>
            <person name="Ossowicki A."/>
            <person name="Rajewska M."/>
            <person name="Maciag T."/>
            <person name="Kaczynski Z."/>
            <person name="Czerwicka M."/>
            <person name="Jafra S."/>
        </authorList>
    </citation>
    <scope>NUCLEOTIDE SEQUENCE [LARGE SCALE GENOMIC DNA]</scope>
    <source>
        <strain evidence="1 2">DSM 7216</strain>
    </source>
</reference>
<evidence type="ECO:0000313" key="2">
    <source>
        <dbReference type="Proteomes" id="UP000215590"/>
    </source>
</evidence>
<proteinExistence type="predicted"/>
<gene>
    <name evidence="1" type="ORF">CEV31_1215</name>
</gene>
<comment type="caution">
    <text evidence="1">The sequence shown here is derived from an EMBL/GenBank/DDBJ whole genome shotgun (WGS) entry which is preliminary data.</text>
</comment>
<dbReference type="Proteomes" id="UP000215590">
    <property type="component" value="Unassembled WGS sequence"/>
</dbReference>
<accession>A0A256FY75</accession>
<keyword evidence="2" id="KW-1185">Reference proteome</keyword>
<dbReference type="AlphaFoldDB" id="A0A256FY75"/>